<dbReference type="Proteomes" id="UP000724584">
    <property type="component" value="Unassembled WGS sequence"/>
</dbReference>
<comment type="caution">
    <text evidence="1">The sequence shown here is derived from an EMBL/GenBank/DDBJ whole genome shotgun (WGS) entry which is preliminary data.</text>
</comment>
<dbReference type="EMBL" id="JAGIZQ010000001">
    <property type="protein sequence ID" value="KAH6649778.1"/>
    <property type="molecule type" value="Genomic_DNA"/>
</dbReference>
<accession>A0ACB7PQ84</accession>
<sequence>MAAVSATPWGAIIMAFSRTAFSDLNNASLAALCLTVRKRLFADFPGFVPPWETLMKALGIPIFAFLLLQLLRMRKANAEVPRWNGFGKVLLFSCSTIHSRFFPKKHSFSYPYLLVGIPVGFEGNAGGMVSVKAKGKPGFFSITPWAGWFTVDAGDHLERGKSELGLRGKLDEYLQTQGVNPSTYPHAYLITAPRFLGYQFNPVCFWYLYDADKRLAAIIIEFNNTFSERRMYFLTADHSPTDKSKRSPHHNTHPPTFKQEWPKDFHVSPFNSCKGSYTLTASDPLHPSTTTTTPLSTTITLLSSQSHPKLTTTLTSTTAPLHPSAMTPSEKRHFLLSWWYVGLLTFPRILTQAAVLYLRHKLPVYARPEPRKGTLSRPATRAERQLEGVFRRYLARRVEVEGGERVGRLVVRYTAAGVWGDGGGGEETCVFRSPEAVAAGEAGERVDELVLTVLTPAFYARFAARYTGSLNALVREGCAGGTLWVSRADLLARLVPAEENTAPLGLCDVLGLDGTGEPGKAIASICVVGRGIACQIWIRMSWSVRVSRSRIAIGTIKVSLFSPDT</sequence>
<organism evidence="1 2">
    <name type="scientific">Chaetomium tenue</name>
    <dbReference type="NCBI Taxonomy" id="1854479"/>
    <lineage>
        <taxon>Eukaryota</taxon>
        <taxon>Fungi</taxon>
        <taxon>Dikarya</taxon>
        <taxon>Ascomycota</taxon>
        <taxon>Pezizomycotina</taxon>
        <taxon>Sordariomycetes</taxon>
        <taxon>Sordariomycetidae</taxon>
        <taxon>Sordariales</taxon>
        <taxon>Chaetomiaceae</taxon>
        <taxon>Chaetomium</taxon>
    </lineage>
</organism>
<evidence type="ECO:0000313" key="2">
    <source>
        <dbReference type="Proteomes" id="UP000724584"/>
    </source>
</evidence>
<reference evidence="1 2" key="1">
    <citation type="journal article" date="2021" name="Nat. Commun.">
        <title>Genetic determinants of endophytism in the Arabidopsis root mycobiome.</title>
        <authorList>
            <person name="Mesny F."/>
            <person name="Miyauchi S."/>
            <person name="Thiergart T."/>
            <person name="Pickel B."/>
            <person name="Atanasova L."/>
            <person name="Karlsson M."/>
            <person name="Huettel B."/>
            <person name="Barry K.W."/>
            <person name="Haridas S."/>
            <person name="Chen C."/>
            <person name="Bauer D."/>
            <person name="Andreopoulos W."/>
            <person name="Pangilinan J."/>
            <person name="LaButti K."/>
            <person name="Riley R."/>
            <person name="Lipzen A."/>
            <person name="Clum A."/>
            <person name="Drula E."/>
            <person name="Henrissat B."/>
            <person name="Kohler A."/>
            <person name="Grigoriev I.V."/>
            <person name="Martin F.M."/>
            <person name="Hacquard S."/>
        </authorList>
    </citation>
    <scope>NUCLEOTIDE SEQUENCE [LARGE SCALE GENOMIC DNA]</scope>
    <source>
        <strain evidence="1 2">MPI-SDFR-AT-0079</strain>
    </source>
</reference>
<keyword evidence="2" id="KW-1185">Reference proteome</keyword>
<name>A0ACB7PQ84_9PEZI</name>
<gene>
    <name evidence="1" type="ORF">F5144DRAFT_616854</name>
</gene>
<protein>
    <submittedName>
        <fullName evidence="1">Uncharacterized protein</fullName>
    </submittedName>
</protein>
<evidence type="ECO:0000313" key="1">
    <source>
        <dbReference type="EMBL" id="KAH6649778.1"/>
    </source>
</evidence>
<proteinExistence type="predicted"/>